<evidence type="ECO:0000256" key="6">
    <source>
        <dbReference type="RuleBase" id="RU363053"/>
    </source>
</evidence>
<dbReference type="GO" id="GO:0016020">
    <property type="term" value="C:membrane"/>
    <property type="evidence" value="ECO:0007669"/>
    <property type="project" value="UniProtKB-SubCell"/>
</dbReference>
<reference evidence="7" key="1">
    <citation type="submission" date="2021-01" db="EMBL/GenBank/DDBJ databases">
        <authorList>
            <person name="Eckstrom K.M.E."/>
        </authorList>
    </citation>
    <scope>NUCLEOTIDE SEQUENCE</scope>
    <source>
        <strain evidence="7">UVCC 0001</strain>
    </source>
</reference>
<evidence type="ECO:0000256" key="3">
    <source>
        <dbReference type="ARBA" id="ARBA00022692"/>
    </source>
</evidence>
<dbReference type="GO" id="GO:0005737">
    <property type="term" value="C:cytoplasm"/>
    <property type="evidence" value="ECO:0007669"/>
    <property type="project" value="TreeGrafter"/>
</dbReference>
<keyword evidence="4 6" id="KW-1133">Transmembrane helix</keyword>
<keyword evidence="3 6" id="KW-0812">Transmembrane</keyword>
<dbReference type="PANTHER" id="PTHR11266:SF80">
    <property type="entry name" value="PEROXISOMAL MEMBRANE PROTEIN 2"/>
    <property type="match status" value="1"/>
</dbReference>
<proteinExistence type="inferred from homology"/>
<evidence type="ECO:0000256" key="2">
    <source>
        <dbReference type="ARBA" id="ARBA00006824"/>
    </source>
</evidence>
<feature type="transmembrane region" description="Helical" evidence="6">
    <location>
        <begin position="36"/>
        <end position="58"/>
    </location>
</feature>
<organism evidence="7 8">
    <name type="scientific">Prototheca wickerhamii</name>
    <dbReference type="NCBI Taxonomy" id="3111"/>
    <lineage>
        <taxon>Eukaryota</taxon>
        <taxon>Viridiplantae</taxon>
        <taxon>Chlorophyta</taxon>
        <taxon>core chlorophytes</taxon>
        <taxon>Trebouxiophyceae</taxon>
        <taxon>Chlorellales</taxon>
        <taxon>Chlorellaceae</taxon>
        <taxon>Prototheca</taxon>
    </lineage>
</organism>
<gene>
    <name evidence="7" type="ORF">QBZ16_001438</name>
</gene>
<evidence type="ECO:0000256" key="5">
    <source>
        <dbReference type="ARBA" id="ARBA00023136"/>
    </source>
</evidence>
<evidence type="ECO:0000256" key="1">
    <source>
        <dbReference type="ARBA" id="ARBA00004141"/>
    </source>
</evidence>
<evidence type="ECO:0000313" key="8">
    <source>
        <dbReference type="Proteomes" id="UP001255856"/>
    </source>
</evidence>
<sequence>MQLSTKSITAGVLNAMGDLLAQLTVDADKPFDWKRLGIFTFLGVALVGPALHAWYGVLGRLVTSTGSKAGLMRMALDQFVMAPFFISGTVAAVMFLEGKGHDIKSKLSNDLFTIVRSNWLLWVPFQFVNFGFIPAHLQVLAANCVALIWNVYLSYASHS</sequence>
<comment type="similarity">
    <text evidence="2 6">Belongs to the peroxisomal membrane protein PXMP2/4 family.</text>
</comment>
<dbReference type="AlphaFoldDB" id="A0AAD9IH12"/>
<feature type="transmembrane region" description="Helical" evidence="6">
    <location>
        <begin position="119"/>
        <end position="152"/>
    </location>
</feature>
<keyword evidence="5 6" id="KW-0472">Membrane</keyword>
<keyword evidence="8" id="KW-1185">Reference proteome</keyword>
<comment type="caution">
    <text evidence="7">The sequence shown here is derived from an EMBL/GenBank/DDBJ whole genome shotgun (WGS) entry which is preliminary data.</text>
</comment>
<dbReference type="Pfam" id="PF04117">
    <property type="entry name" value="Mpv17_PMP22"/>
    <property type="match status" value="1"/>
</dbReference>
<evidence type="ECO:0000313" key="7">
    <source>
        <dbReference type="EMBL" id="KAK2076102.1"/>
    </source>
</evidence>
<dbReference type="InterPro" id="IPR007248">
    <property type="entry name" value="Mpv17_PMP22"/>
</dbReference>
<protein>
    <submittedName>
        <fullName evidence="7">Uncharacterized protein</fullName>
    </submittedName>
</protein>
<evidence type="ECO:0000256" key="4">
    <source>
        <dbReference type="ARBA" id="ARBA00022989"/>
    </source>
</evidence>
<accession>A0AAD9IH12</accession>
<name>A0AAD9IH12_PROWI</name>
<dbReference type="EMBL" id="JASFZW010000012">
    <property type="protein sequence ID" value="KAK2076102.1"/>
    <property type="molecule type" value="Genomic_DNA"/>
</dbReference>
<feature type="transmembrane region" description="Helical" evidence="6">
    <location>
        <begin position="78"/>
        <end position="98"/>
    </location>
</feature>
<dbReference type="PANTHER" id="PTHR11266">
    <property type="entry name" value="PEROXISOMAL MEMBRANE PROTEIN 2, PXMP2 MPV17"/>
    <property type="match status" value="1"/>
</dbReference>
<comment type="subcellular location">
    <subcellularLocation>
        <location evidence="1">Membrane</location>
        <topology evidence="1">Multi-pass membrane protein</topology>
    </subcellularLocation>
</comment>
<dbReference type="Proteomes" id="UP001255856">
    <property type="component" value="Unassembled WGS sequence"/>
</dbReference>